<dbReference type="AlphaFoldDB" id="A0AAN7YPK9"/>
<feature type="domain" description="FZ" evidence="13">
    <location>
        <begin position="34"/>
        <end position="135"/>
    </location>
</feature>
<dbReference type="GO" id="GO:0007166">
    <property type="term" value="P:cell surface receptor signaling pathway"/>
    <property type="evidence" value="ECO:0007669"/>
    <property type="project" value="InterPro"/>
</dbReference>
<keyword evidence="4 12" id="KW-0732">Signal</keyword>
<keyword evidence="6 11" id="KW-0472">Membrane</keyword>
<feature type="domain" description="G-protein coupled receptors family 2 profile 2" evidence="14">
    <location>
        <begin position="239"/>
        <end position="481"/>
    </location>
</feature>
<proteinExistence type="inferred from homology"/>
<dbReference type="InterPro" id="IPR020067">
    <property type="entry name" value="Frizzled_dom"/>
</dbReference>
<dbReference type="GO" id="GO:0004888">
    <property type="term" value="F:transmembrane signaling receptor activity"/>
    <property type="evidence" value="ECO:0007669"/>
    <property type="project" value="InterPro"/>
</dbReference>
<keyword evidence="5 11" id="KW-1133">Transmembrane helix</keyword>
<comment type="caution">
    <text evidence="15">The sequence shown here is derived from an EMBL/GenBank/DDBJ whole genome shotgun (WGS) entry which is preliminary data.</text>
</comment>
<evidence type="ECO:0000256" key="7">
    <source>
        <dbReference type="ARBA" id="ARBA00023157"/>
    </source>
</evidence>
<name>A0AAN7YPK9_9MYCE</name>
<comment type="similarity">
    <text evidence="2">Belongs to the G-protein coupled receptor Fz/Smo family.</text>
</comment>
<dbReference type="PANTHER" id="PTHR31787:SF1">
    <property type="entry name" value="FRIZZLED AND SMOOTHENED-LIKE PROTEIN B-RELATED"/>
    <property type="match status" value="1"/>
</dbReference>
<evidence type="ECO:0000256" key="4">
    <source>
        <dbReference type="ARBA" id="ARBA00022729"/>
    </source>
</evidence>
<dbReference type="GO" id="GO:0016020">
    <property type="term" value="C:membrane"/>
    <property type="evidence" value="ECO:0007669"/>
    <property type="project" value="UniProtKB-SubCell"/>
</dbReference>
<feature type="compositionally biased region" description="Polar residues" evidence="10">
    <location>
        <begin position="605"/>
        <end position="633"/>
    </location>
</feature>
<accession>A0AAN7YPK9</accession>
<evidence type="ECO:0000256" key="11">
    <source>
        <dbReference type="SAM" id="Phobius"/>
    </source>
</evidence>
<feature type="transmembrane region" description="Helical" evidence="11">
    <location>
        <begin position="271"/>
        <end position="295"/>
    </location>
</feature>
<dbReference type="PROSITE" id="PS50261">
    <property type="entry name" value="G_PROTEIN_RECEP_F2_4"/>
    <property type="match status" value="1"/>
</dbReference>
<evidence type="ECO:0000256" key="6">
    <source>
        <dbReference type="ARBA" id="ARBA00023136"/>
    </source>
</evidence>
<evidence type="ECO:0000256" key="2">
    <source>
        <dbReference type="ARBA" id="ARBA00008077"/>
    </source>
</evidence>
<keyword evidence="9" id="KW-0325">Glycoprotein</keyword>
<gene>
    <name evidence="15" type="ORF">RB653_001898</name>
</gene>
<feature type="transmembrane region" description="Helical" evidence="11">
    <location>
        <begin position="398"/>
        <end position="421"/>
    </location>
</feature>
<sequence>MKFKLLFYIILNFLIKNIKSDINLNNGYGFGLVEENSKCLSFIGDINNQPLCFNKLIDNKLIYSTYNKTNQIQALKIVEQSFKQLTFLQGKCLNLNYAQFGICEIYFPSCVETTYEISLPKRLCKSVCDKMVNDCPFLSSSLNCSDSNKFPPIGTLYNLTKYGYTDNNGFYKVECSDPTNFYLNSPNDQFIEICPSPLLLRNHSNSEYKEDKGYTYLSPTNCVFSCPQPFYKKNKWDQMFKMSKVLSTISFVCSIYNILTFGILSKIKSKYNLCITFFSISTVLMSLMDIVTYGIGYQEMLCPEPGRNAIQSDAACGVTGAFFHIGITTGVLWWTTMSICLYSEVKRFQMISFRYIILFNSIVSLIILIIPLSGQAFMSGTGSLGCWIRKTWYVNGSFWIPCGIALFIGAICIVLVIYEIFKISKNLSKDNKTLMFQIRPFLCVLLVGGSFLYLFIFNFNNERNLDKYKASIPNYIQCLLSSSVNGQDCLTDGPGFGAYFSFYFFTRLFGITSFCIYGTSKIARDIWFESAYNHPFFHSYIVKCLSLLGISKHFSSNSSGSNPKNFNRNGSNFNMKQNKQKSTIDQNDSISVFVSTKQDIEQEIENNVVTKENDSPNESIENTTSSKDSNASF</sequence>
<evidence type="ECO:0000256" key="9">
    <source>
        <dbReference type="ARBA" id="ARBA00023180"/>
    </source>
</evidence>
<evidence type="ECO:0000259" key="13">
    <source>
        <dbReference type="PROSITE" id="PS50038"/>
    </source>
</evidence>
<keyword evidence="3 11" id="KW-0812">Transmembrane</keyword>
<feature type="region of interest" description="Disordered" evidence="10">
    <location>
        <begin position="555"/>
        <end position="584"/>
    </location>
</feature>
<feature type="chain" id="PRO_5042869916" evidence="12">
    <location>
        <begin position="21"/>
        <end position="633"/>
    </location>
</feature>
<protein>
    <submittedName>
        <fullName evidence="15">Uncharacterized protein</fullName>
    </submittedName>
</protein>
<dbReference type="InterPro" id="IPR017981">
    <property type="entry name" value="GPCR_2-like_7TM"/>
</dbReference>
<dbReference type="Gene3D" id="1.20.1070.10">
    <property type="entry name" value="Rhodopsin 7-helix transmembrane proteins"/>
    <property type="match status" value="1"/>
</dbReference>
<evidence type="ECO:0000313" key="16">
    <source>
        <dbReference type="Proteomes" id="UP001344447"/>
    </source>
</evidence>
<dbReference type="InterPro" id="IPR036790">
    <property type="entry name" value="Frizzled_dom_sf"/>
</dbReference>
<dbReference type="PROSITE" id="PS50038">
    <property type="entry name" value="FZ"/>
    <property type="match status" value="1"/>
</dbReference>
<dbReference type="SUPFAM" id="SSF63501">
    <property type="entry name" value="Frizzled cysteine-rich domain"/>
    <property type="match status" value="1"/>
</dbReference>
<feature type="transmembrane region" description="Helical" evidence="11">
    <location>
        <begin position="245"/>
        <end position="264"/>
    </location>
</feature>
<evidence type="ECO:0000256" key="10">
    <source>
        <dbReference type="SAM" id="MobiDB-lite"/>
    </source>
</evidence>
<feature type="transmembrane region" description="Helical" evidence="11">
    <location>
        <begin position="441"/>
        <end position="459"/>
    </location>
</feature>
<feature type="region of interest" description="Disordered" evidence="10">
    <location>
        <begin position="604"/>
        <end position="633"/>
    </location>
</feature>
<dbReference type="Gene3D" id="1.10.2000.10">
    <property type="entry name" value="Frizzled cysteine-rich domain"/>
    <property type="match status" value="1"/>
</dbReference>
<dbReference type="InterPro" id="IPR050949">
    <property type="entry name" value="GPCR_Fz/Smo-like"/>
</dbReference>
<dbReference type="PANTHER" id="PTHR31787">
    <property type="entry name" value="G-PROTEIN-COUPLED RECEPTOR GPCR FAMILY PROTEIN"/>
    <property type="match status" value="1"/>
</dbReference>
<evidence type="ECO:0000259" key="14">
    <source>
        <dbReference type="PROSITE" id="PS50261"/>
    </source>
</evidence>
<evidence type="ECO:0000313" key="15">
    <source>
        <dbReference type="EMBL" id="KAK5576961.1"/>
    </source>
</evidence>
<keyword evidence="8" id="KW-0675">Receptor</keyword>
<evidence type="ECO:0000256" key="8">
    <source>
        <dbReference type="ARBA" id="ARBA00023170"/>
    </source>
</evidence>
<evidence type="ECO:0000256" key="1">
    <source>
        <dbReference type="ARBA" id="ARBA00004141"/>
    </source>
</evidence>
<feature type="transmembrane region" description="Helical" evidence="11">
    <location>
        <begin position="321"/>
        <end position="343"/>
    </location>
</feature>
<feature type="compositionally biased region" description="Polar residues" evidence="10">
    <location>
        <begin position="568"/>
        <end position="584"/>
    </location>
</feature>
<evidence type="ECO:0000256" key="12">
    <source>
        <dbReference type="SAM" id="SignalP"/>
    </source>
</evidence>
<reference evidence="15 16" key="1">
    <citation type="submission" date="2023-11" db="EMBL/GenBank/DDBJ databases">
        <title>Dfirmibasis_genome.</title>
        <authorList>
            <person name="Edelbroek B."/>
            <person name="Kjellin J."/>
            <person name="Jerlstrom-Hultqvist J."/>
            <person name="Soderbom F."/>
        </authorList>
    </citation>
    <scope>NUCLEOTIDE SEQUENCE [LARGE SCALE GENOMIC DNA]</scope>
    <source>
        <strain evidence="15 16">TNS-C-14</strain>
    </source>
</reference>
<feature type="transmembrane region" description="Helical" evidence="11">
    <location>
        <begin position="496"/>
        <end position="517"/>
    </location>
</feature>
<dbReference type="Proteomes" id="UP001344447">
    <property type="component" value="Unassembled WGS sequence"/>
</dbReference>
<evidence type="ECO:0000256" key="5">
    <source>
        <dbReference type="ARBA" id="ARBA00022989"/>
    </source>
</evidence>
<keyword evidence="7" id="KW-1015">Disulfide bond</keyword>
<evidence type="ECO:0000256" key="3">
    <source>
        <dbReference type="ARBA" id="ARBA00022692"/>
    </source>
</evidence>
<keyword evidence="16" id="KW-1185">Reference proteome</keyword>
<comment type="subcellular location">
    <subcellularLocation>
        <location evidence="1">Membrane</location>
        <topology evidence="1">Multi-pass membrane protein</topology>
    </subcellularLocation>
</comment>
<feature type="transmembrane region" description="Helical" evidence="11">
    <location>
        <begin position="355"/>
        <end position="378"/>
    </location>
</feature>
<organism evidence="15 16">
    <name type="scientific">Dictyostelium firmibasis</name>
    <dbReference type="NCBI Taxonomy" id="79012"/>
    <lineage>
        <taxon>Eukaryota</taxon>
        <taxon>Amoebozoa</taxon>
        <taxon>Evosea</taxon>
        <taxon>Eumycetozoa</taxon>
        <taxon>Dictyostelia</taxon>
        <taxon>Dictyosteliales</taxon>
        <taxon>Dictyosteliaceae</taxon>
        <taxon>Dictyostelium</taxon>
    </lineage>
</organism>
<feature type="compositionally biased region" description="Low complexity" evidence="10">
    <location>
        <begin position="555"/>
        <end position="567"/>
    </location>
</feature>
<dbReference type="EMBL" id="JAVFKY010000004">
    <property type="protein sequence ID" value="KAK5576961.1"/>
    <property type="molecule type" value="Genomic_DNA"/>
</dbReference>
<feature type="signal peptide" evidence="12">
    <location>
        <begin position="1"/>
        <end position="20"/>
    </location>
</feature>